<comment type="caution">
    <text evidence="1">The sequence shown here is derived from an EMBL/GenBank/DDBJ whole genome shotgun (WGS) entry which is preliminary data.</text>
</comment>
<evidence type="ECO:0008006" key="3">
    <source>
        <dbReference type="Google" id="ProtNLM"/>
    </source>
</evidence>
<protein>
    <recommendedName>
        <fullName evidence="3">PEP-CTERM protein-sorting domain-containing protein</fullName>
    </recommendedName>
</protein>
<dbReference type="NCBIfam" id="TIGR02595">
    <property type="entry name" value="PEP_CTERM"/>
    <property type="match status" value="1"/>
</dbReference>
<accession>A0A139SIV0</accession>
<proteinExistence type="predicted"/>
<organism evidence="1 2">
    <name type="scientific">Cephaloticoccus primus</name>
    <dbReference type="NCBI Taxonomy" id="1548207"/>
    <lineage>
        <taxon>Bacteria</taxon>
        <taxon>Pseudomonadati</taxon>
        <taxon>Verrucomicrobiota</taxon>
        <taxon>Opitutia</taxon>
        <taxon>Opitutales</taxon>
        <taxon>Opitutaceae</taxon>
        <taxon>Cephaloticoccus</taxon>
    </lineage>
</organism>
<evidence type="ECO:0000313" key="1">
    <source>
        <dbReference type="EMBL" id="KXU34508.1"/>
    </source>
</evidence>
<dbReference type="InterPro" id="IPR013424">
    <property type="entry name" value="Ice-binding_C"/>
</dbReference>
<keyword evidence="2" id="KW-1185">Reference proteome</keyword>
<gene>
    <name evidence="1" type="ORF">AXK11_08280</name>
</gene>
<evidence type="ECO:0000313" key="2">
    <source>
        <dbReference type="Proteomes" id="UP000070058"/>
    </source>
</evidence>
<reference evidence="2" key="1">
    <citation type="submission" date="2016-02" db="EMBL/GenBank/DDBJ databases">
        <authorList>
            <person name="Sanders J.G."/>
            <person name="Lin J.Y."/>
            <person name="Wertz J.T."/>
            <person name="Russell J.A."/>
            <person name="Moreau C.S."/>
            <person name="Powell S."/>
        </authorList>
    </citation>
    <scope>NUCLEOTIDE SEQUENCE [LARGE SCALE GENOMIC DNA]</scope>
    <source>
        <strain evidence="2">CAG34</strain>
    </source>
</reference>
<dbReference type="EMBL" id="LSZQ01000061">
    <property type="protein sequence ID" value="KXU34508.1"/>
    <property type="molecule type" value="Genomic_DNA"/>
</dbReference>
<dbReference type="AlphaFoldDB" id="A0A139SIV0"/>
<name>A0A139SIV0_9BACT</name>
<dbReference type="Proteomes" id="UP000070058">
    <property type="component" value="Unassembled WGS sequence"/>
</dbReference>
<sequence>MTLREDGSAFGFHTAASNQVKESFHQLAVEGGSSVLTFSLTRPDEFKGQRDIFLDDLRIEEGASLRVENWKEGFSRLLVRKDSEHLQESLGRLEFLGYRKGGELKEYNKDYWEISGLPEPATCGALFGILGFGLIVWRKRQQTCRTINEGP</sequence>